<dbReference type="EMBL" id="AZFV01000002">
    <property type="protein sequence ID" value="KRM18463.1"/>
    <property type="molecule type" value="Genomic_DNA"/>
</dbReference>
<gene>
    <name evidence="2" type="ORF">FD31_GL001011</name>
</gene>
<protein>
    <submittedName>
        <fullName evidence="2">Uncharacterized protein</fullName>
    </submittedName>
</protein>
<comment type="caution">
    <text evidence="2">The sequence shown here is derived from an EMBL/GenBank/DDBJ whole genome shotgun (WGS) entry which is preliminary data.</text>
</comment>
<proteinExistence type="predicted"/>
<dbReference type="Pfam" id="PF10665">
    <property type="entry name" value="Minor_capsid_1"/>
    <property type="match status" value="1"/>
</dbReference>
<evidence type="ECO:0000256" key="1">
    <source>
        <dbReference type="SAM" id="MobiDB-lite"/>
    </source>
</evidence>
<dbReference type="Proteomes" id="UP000051302">
    <property type="component" value="Unassembled WGS sequence"/>
</dbReference>
<keyword evidence="3" id="KW-1185">Reference proteome</keyword>
<feature type="region of interest" description="Disordered" evidence="1">
    <location>
        <begin position="1"/>
        <end position="44"/>
    </location>
</feature>
<evidence type="ECO:0000313" key="3">
    <source>
        <dbReference type="Proteomes" id="UP000051302"/>
    </source>
</evidence>
<dbReference type="AlphaFoldDB" id="A0A0R1WL23"/>
<evidence type="ECO:0000313" key="2">
    <source>
        <dbReference type="EMBL" id="KRM18463.1"/>
    </source>
</evidence>
<dbReference type="STRING" id="1423774.FD31_GL001011"/>
<accession>A0A0R1WL23</accession>
<dbReference type="PATRIC" id="fig|1423774.3.peg.1054"/>
<sequence length="101" mass="11259">MIPERESNVGSLHPSEDEKGHVFKRVRVQPKDTSSNGSTGPETKGSYLLFIDYLNSVNVGDYVIKPGDKVIWNGTSRKVIGISALYGLNPDHVHHWEVNLE</sequence>
<reference evidence="2 3" key="1">
    <citation type="journal article" date="2015" name="Genome Announc.">
        <title>Expanding the biotechnology potential of lactobacilli through comparative genomics of 213 strains and associated genera.</title>
        <authorList>
            <person name="Sun Z."/>
            <person name="Harris H.M."/>
            <person name="McCann A."/>
            <person name="Guo C."/>
            <person name="Argimon S."/>
            <person name="Zhang W."/>
            <person name="Yang X."/>
            <person name="Jeffery I.B."/>
            <person name="Cooney J.C."/>
            <person name="Kagawa T.F."/>
            <person name="Liu W."/>
            <person name="Song Y."/>
            <person name="Salvetti E."/>
            <person name="Wrobel A."/>
            <person name="Rasinkangas P."/>
            <person name="Parkhill J."/>
            <person name="Rea M.C."/>
            <person name="O'Sullivan O."/>
            <person name="Ritari J."/>
            <person name="Douillard F.P."/>
            <person name="Paul Ross R."/>
            <person name="Yang R."/>
            <person name="Briner A.E."/>
            <person name="Felis G.E."/>
            <person name="de Vos W.M."/>
            <person name="Barrangou R."/>
            <person name="Klaenhammer T.R."/>
            <person name="Caufield P.W."/>
            <person name="Cui Y."/>
            <person name="Zhang H."/>
            <person name="O'Toole P.W."/>
        </authorList>
    </citation>
    <scope>NUCLEOTIDE SEQUENCE [LARGE SCALE GENOMIC DNA]</scope>
    <source>
        <strain evidence="2 3">DSM 16982</strain>
    </source>
</reference>
<feature type="compositionally biased region" description="Polar residues" evidence="1">
    <location>
        <begin position="31"/>
        <end position="41"/>
    </location>
</feature>
<organism evidence="2 3">
    <name type="scientific">Companilactobacillus nantensis DSM 16982</name>
    <dbReference type="NCBI Taxonomy" id="1423774"/>
    <lineage>
        <taxon>Bacteria</taxon>
        <taxon>Bacillati</taxon>
        <taxon>Bacillota</taxon>
        <taxon>Bacilli</taxon>
        <taxon>Lactobacillales</taxon>
        <taxon>Lactobacillaceae</taxon>
        <taxon>Companilactobacillus</taxon>
    </lineage>
</organism>
<dbReference type="InterPro" id="IPR019612">
    <property type="entry name" value="Minor_capsid_put"/>
</dbReference>
<name>A0A0R1WL23_9LACO</name>